<organism evidence="2 3">
    <name type="scientific">Neorhizobium turbinariae</name>
    <dbReference type="NCBI Taxonomy" id="2937795"/>
    <lineage>
        <taxon>Bacteria</taxon>
        <taxon>Pseudomonadati</taxon>
        <taxon>Pseudomonadota</taxon>
        <taxon>Alphaproteobacteria</taxon>
        <taxon>Hyphomicrobiales</taxon>
        <taxon>Rhizobiaceae</taxon>
        <taxon>Rhizobium/Agrobacterium group</taxon>
        <taxon>Neorhizobium</taxon>
    </lineage>
</organism>
<gene>
    <name evidence="2" type="ORF">M0654_07770</name>
</gene>
<dbReference type="RefSeq" id="WP_248682573.1">
    <property type="nucleotide sequence ID" value="NZ_JALPRY010000008.1"/>
</dbReference>
<feature type="transmembrane region" description="Helical" evidence="1">
    <location>
        <begin position="12"/>
        <end position="31"/>
    </location>
</feature>
<dbReference type="EMBL" id="JALPRY010000008">
    <property type="protein sequence ID" value="MCK8779885.1"/>
    <property type="molecule type" value="Genomic_DNA"/>
</dbReference>
<accession>A0ABT0IPT5</accession>
<keyword evidence="1" id="KW-1133">Transmembrane helix</keyword>
<reference evidence="2 3" key="1">
    <citation type="submission" date="2022-04" db="EMBL/GenBank/DDBJ databases">
        <title>Rhizobium coralii sp. nov., isolated from coral Turbinaria peltata.</title>
        <authorList>
            <person name="Sun H."/>
        </authorList>
    </citation>
    <scope>NUCLEOTIDE SEQUENCE [LARGE SCALE GENOMIC DNA]</scope>
    <source>
        <strain evidence="2 3">NTR19</strain>
    </source>
</reference>
<comment type="caution">
    <text evidence="2">The sequence shown here is derived from an EMBL/GenBank/DDBJ whole genome shotgun (WGS) entry which is preliminary data.</text>
</comment>
<name>A0ABT0IPT5_9HYPH</name>
<protein>
    <submittedName>
        <fullName evidence="2">Uncharacterized protein</fullName>
    </submittedName>
</protein>
<sequence length="145" mass="16049">MSGSQRISERTLYIASLVIAALFLVNIYYQLHVAPGWQWGPALDKMPKTMLTDFRDEVYANAKGGWAAGEYIASDAKFDKALFPEFVDGAQVKSELLQPLVGDGRTVVAIHKLTDAGIEKTVVDVYRIGPRGGRIDSIQRYVSQE</sequence>
<keyword evidence="1" id="KW-0812">Transmembrane</keyword>
<evidence type="ECO:0000313" key="2">
    <source>
        <dbReference type="EMBL" id="MCK8779885.1"/>
    </source>
</evidence>
<evidence type="ECO:0000256" key="1">
    <source>
        <dbReference type="SAM" id="Phobius"/>
    </source>
</evidence>
<keyword evidence="1" id="KW-0472">Membrane</keyword>
<dbReference type="Proteomes" id="UP001202827">
    <property type="component" value="Unassembled WGS sequence"/>
</dbReference>
<keyword evidence="3" id="KW-1185">Reference proteome</keyword>
<evidence type="ECO:0000313" key="3">
    <source>
        <dbReference type="Proteomes" id="UP001202827"/>
    </source>
</evidence>
<proteinExistence type="predicted"/>